<sequence length="133" mass="15021">MLGVFMVVIVLLGGILYLFLSPKVPSISPDDLKKVMENNQNILIIDVREKREYESGHIPGAVHVPLRQLERLKKEADQQENGGGVYIYCRSGSRSAIAVRELRKLGCRNVYLLRGGLMNWNGPVQKVEEKTEE</sequence>
<feature type="domain" description="Rhodanese" evidence="1">
    <location>
        <begin position="38"/>
        <end position="126"/>
    </location>
</feature>
<organism evidence="2 3">
    <name type="scientific">Thermoactinomyces intermedius</name>
    <dbReference type="NCBI Taxonomy" id="2024"/>
    <lineage>
        <taxon>Bacteria</taxon>
        <taxon>Bacillati</taxon>
        <taxon>Bacillota</taxon>
        <taxon>Bacilli</taxon>
        <taxon>Bacillales</taxon>
        <taxon>Thermoactinomycetaceae</taxon>
        <taxon>Thermoactinomyces</taxon>
    </lineage>
</organism>
<dbReference type="AlphaFoldDB" id="A0A8I1A870"/>
<name>A0A8I1A870_THEIN</name>
<dbReference type="EMBL" id="JAECVW010000011">
    <property type="protein sequence ID" value="MBH8596213.1"/>
    <property type="molecule type" value="Genomic_DNA"/>
</dbReference>
<dbReference type="InterPro" id="IPR050229">
    <property type="entry name" value="GlpE_sulfurtransferase"/>
</dbReference>
<dbReference type="GO" id="GO:0004792">
    <property type="term" value="F:thiosulfate-cyanide sulfurtransferase activity"/>
    <property type="evidence" value="ECO:0007669"/>
    <property type="project" value="InterPro"/>
</dbReference>
<dbReference type="InterPro" id="IPR001307">
    <property type="entry name" value="Thiosulphate_STrfase_CS"/>
</dbReference>
<dbReference type="Gene3D" id="3.40.250.10">
    <property type="entry name" value="Rhodanese-like domain"/>
    <property type="match status" value="1"/>
</dbReference>
<dbReference type="RefSeq" id="WP_181732882.1">
    <property type="nucleotide sequence ID" value="NZ_JACEIR010000013.1"/>
</dbReference>
<dbReference type="InterPro" id="IPR001763">
    <property type="entry name" value="Rhodanese-like_dom"/>
</dbReference>
<dbReference type="CDD" id="cd00158">
    <property type="entry name" value="RHOD"/>
    <property type="match status" value="1"/>
</dbReference>
<dbReference type="InterPro" id="IPR036873">
    <property type="entry name" value="Rhodanese-like_dom_sf"/>
</dbReference>
<gene>
    <name evidence="2" type="ORF">I8U20_12970</name>
</gene>
<dbReference type="SUPFAM" id="SSF52821">
    <property type="entry name" value="Rhodanese/Cell cycle control phosphatase"/>
    <property type="match status" value="1"/>
</dbReference>
<evidence type="ECO:0000313" key="2">
    <source>
        <dbReference type="EMBL" id="MBH8596213.1"/>
    </source>
</evidence>
<protein>
    <submittedName>
        <fullName evidence="2">Rhodanese-like domain-containing protein</fullName>
    </submittedName>
</protein>
<evidence type="ECO:0000313" key="3">
    <source>
        <dbReference type="Proteomes" id="UP000633619"/>
    </source>
</evidence>
<keyword evidence="3" id="KW-1185">Reference proteome</keyword>
<dbReference type="PANTHER" id="PTHR43031:SF18">
    <property type="entry name" value="RHODANESE-RELATED SULFURTRANSFERASES"/>
    <property type="match status" value="1"/>
</dbReference>
<accession>A0A8I1A870</accession>
<dbReference type="SMART" id="SM00450">
    <property type="entry name" value="RHOD"/>
    <property type="match status" value="1"/>
</dbReference>
<comment type="caution">
    <text evidence="2">The sequence shown here is derived from an EMBL/GenBank/DDBJ whole genome shotgun (WGS) entry which is preliminary data.</text>
</comment>
<dbReference type="Pfam" id="PF00581">
    <property type="entry name" value="Rhodanese"/>
    <property type="match status" value="1"/>
</dbReference>
<dbReference type="PANTHER" id="PTHR43031">
    <property type="entry name" value="FAD-DEPENDENT OXIDOREDUCTASE"/>
    <property type="match status" value="1"/>
</dbReference>
<dbReference type="PROSITE" id="PS50206">
    <property type="entry name" value="RHODANESE_3"/>
    <property type="match status" value="1"/>
</dbReference>
<dbReference type="Proteomes" id="UP000633619">
    <property type="component" value="Unassembled WGS sequence"/>
</dbReference>
<dbReference type="PROSITE" id="PS00380">
    <property type="entry name" value="RHODANESE_1"/>
    <property type="match status" value="1"/>
</dbReference>
<evidence type="ECO:0000259" key="1">
    <source>
        <dbReference type="PROSITE" id="PS50206"/>
    </source>
</evidence>
<proteinExistence type="predicted"/>
<reference evidence="2 3" key="1">
    <citation type="submission" date="2020-12" db="EMBL/GenBank/DDBJ databases">
        <title>WGS of Thermoactinomyces spp.</title>
        <authorList>
            <person name="Cheng K."/>
        </authorList>
    </citation>
    <scope>NUCLEOTIDE SEQUENCE [LARGE SCALE GENOMIC DNA]</scope>
    <source>
        <strain evidence="3">CICC 10671\DSM 43846</strain>
    </source>
</reference>